<dbReference type="EMBL" id="CAJHJT010000001">
    <property type="protein sequence ID" value="CAD6994580.1"/>
    <property type="molecule type" value="Genomic_DNA"/>
</dbReference>
<protein>
    <submittedName>
        <fullName evidence="1">(Mediterranean fruit fly) hypothetical protein</fullName>
    </submittedName>
</protein>
<accession>A0A811U7X8</accession>
<reference evidence="1" key="1">
    <citation type="submission" date="2020-11" db="EMBL/GenBank/DDBJ databases">
        <authorList>
            <person name="Whitehead M."/>
        </authorList>
    </citation>
    <scope>NUCLEOTIDE SEQUENCE</scope>
    <source>
        <strain evidence="1">EGII</strain>
    </source>
</reference>
<feature type="non-terminal residue" evidence="1">
    <location>
        <position position="1"/>
    </location>
</feature>
<evidence type="ECO:0000313" key="2">
    <source>
        <dbReference type="Proteomes" id="UP000606786"/>
    </source>
</evidence>
<proteinExistence type="predicted"/>
<evidence type="ECO:0000313" key="1">
    <source>
        <dbReference type="EMBL" id="CAD6994580.1"/>
    </source>
</evidence>
<organism evidence="1 2">
    <name type="scientific">Ceratitis capitata</name>
    <name type="common">Mediterranean fruit fly</name>
    <name type="synonym">Tephritis capitata</name>
    <dbReference type="NCBI Taxonomy" id="7213"/>
    <lineage>
        <taxon>Eukaryota</taxon>
        <taxon>Metazoa</taxon>
        <taxon>Ecdysozoa</taxon>
        <taxon>Arthropoda</taxon>
        <taxon>Hexapoda</taxon>
        <taxon>Insecta</taxon>
        <taxon>Pterygota</taxon>
        <taxon>Neoptera</taxon>
        <taxon>Endopterygota</taxon>
        <taxon>Diptera</taxon>
        <taxon>Brachycera</taxon>
        <taxon>Muscomorpha</taxon>
        <taxon>Tephritoidea</taxon>
        <taxon>Tephritidae</taxon>
        <taxon>Ceratitis</taxon>
        <taxon>Ceratitis</taxon>
    </lineage>
</organism>
<name>A0A811U7X8_CERCA</name>
<comment type="caution">
    <text evidence="1">The sequence shown here is derived from an EMBL/GenBank/DDBJ whole genome shotgun (WGS) entry which is preliminary data.</text>
</comment>
<keyword evidence="2" id="KW-1185">Reference proteome</keyword>
<sequence>KVHRHRTVGRTNNELSVKEYWLGISETFKGPLTIFFSSNHLSLEPWKSVTASGSLRKVCILHM</sequence>
<gene>
    <name evidence="1" type="ORF">CCAP1982_LOCUS3319</name>
</gene>
<dbReference type="Proteomes" id="UP000606786">
    <property type="component" value="Unassembled WGS sequence"/>
</dbReference>
<dbReference type="AlphaFoldDB" id="A0A811U7X8"/>